<dbReference type="HOGENOM" id="CLU_857982_0_0_1"/>
<evidence type="ECO:0000256" key="1">
    <source>
        <dbReference type="SAM" id="MobiDB-lite"/>
    </source>
</evidence>
<protein>
    <submittedName>
        <fullName evidence="2">Uncharacterized protein</fullName>
    </submittedName>
</protein>
<dbReference type="STRING" id="743788.S8E0N2"/>
<gene>
    <name evidence="2" type="ORF">FOMPIDRAFT_1017739</name>
</gene>
<sequence>MSTSCDEAEPLESTLSWDYSVKVPPYTLSDRVMPPQLTLDDLNDVGLGDMHWAALDAVLRSTREGRVHLARKLRREAFDVLLWNMYEQDQRTWQECADMFRSRLVELGCFEDCSEWVGDTVQRFLCDKEKSDPNDPTKPAHPKHATYHLVERFFTLLDGTVWLEAARDEDTEPSERKAVGDRRYRNSLVRQVVNRIATLQRALIESCRAADGGDLRTPEWRDYEDTVDLVEDRWQDIEDAESGDRDAHIKQECWTSGKAEQRWRGHVYAHSGRRRYISRGNSKDWRQAGGIRLYKQPRVWSTAGDNEKPEKQRHSSNSTGTNVQ</sequence>
<dbReference type="InParanoid" id="S8E0N2"/>
<dbReference type="AlphaFoldDB" id="S8E0N2"/>
<accession>S8E0N2</accession>
<evidence type="ECO:0000313" key="2">
    <source>
        <dbReference type="EMBL" id="EPS98327.1"/>
    </source>
</evidence>
<dbReference type="EMBL" id="KE504166">
    <property type="protein sequence ID" value="EPS98327.1"/>
    <property type="molecule type" value="Genomic_DNA"/>
</dbReference>
<dbReference type="Proteomes" id="UP000015241">
    <property type="component" value="Unassembled WGS sequence"/>
</dbReference>
<dbReference type="OrthoDB" id="10376389at2759"/>
<evidence type="ECO:0000313" key="3">
    <source>
        <dbReference type="Proteomes" id="UP000015241"/>
    </source>
</evidence>
<feature type="region of interest" description="Disordered" evidence="1">
    <location>
        <begin position="296"/>
        <end position="324"/>
    </location>
</feature>
<proteinExistence type="predicted"/>
<reference evidence="2 3" key="1">
    <citation type="journal article" date="2012" name="Science">
        <title>The Paleozoic origin of enzymatic lignin decomposition reconstructed from 31 fungal genomes.</title>
        <authorList>
            <person name="Floudas D."/>
            <person name="Binder M."/>
            <person name="Riley R."/>
            <person name="Barry K."/>
            <person name="Blanchette R.A."/>
            <person name="Henrissat B."/>
            <person name="Martinez A.T."/>
            <person name="Otillar R."/>
            <person name="Spatafora J.W."/>
            <person name="Yadav J.S."/>
            <person name="Aerts A."/>
            <person name="Benoit I."/>
            <person name="Boyd A."/>
            <person name="Carlson A."/>
            <person name="Copeland A."/>
            <person name="Coutinho P.M."/>
            <person name="de Vries R.P."/>
            <person name="Ferreira P."/>
            <person name="Findley K."/>
            <person name="Foster B."/>
            <person name="Gaskell J."/>
            <person name="Glotzer D."/>
            <person name="Gorecki P."/>
            <person name="Heitman J."/>
            <person name="Hesse C."/>
            <person name="Hori C."/>
            <person name="Igarashi K."/>
            <person name="Jurgens J.A."/>
            <person name="Kallen N."/>
            <person name="Kersten P."/>
            <person name="Kohler A."/>
            <person name="Kuees U."/>
            <person name="Kumar T.K.A."/>
            <person name="Kuo A."/>
            <person name="LaButti K."/>
            <person name="Larrondo L.F."/>
            <person name="Lindquist E."/>
            <person name="Ling A."/>
            <person name="Lombard V."/>
            <person name="Lucas S."/>
            <person name="Lundell T."/>
            <person name="Martin R."/>
            <person name="McLaughlin D.J."/>
            <person name="Morgenstern I."/>
            <person name="Morin E."/>
            <person name="Murat C."/>
            <person name="Nagy L.G."/>
            <person name="Nolan M."/>
            <person name="Ohm R.A."/>
            <person name="Patyshakuliyeva A."/>
            <person name="Rokas A."/>
            <person name="Ruiz-Duenas F.J."/>
            <person name="Sabat G."/>
            <person name="Salamov A."/>
            <person name="Samejima M."/>
            <person name="Schmutz J."/>
            <person name="Slot J.C."/>
            <person name="St John F."/>
            <person name="Stenlid J."/>
            <person name="Sun H."/>
            <person name="Sun S."/>
            <person name="Syed K."/>
            <person name="Tsang A."/>
            <person name="Wiebenga A."/>
            <person name="Young D."/>
            <person name="Pisabarro A."/>
            <person name="Eastwood D.C."/>
            <person name="Martin F."/>
            <person name="Cullen D."/>
            <person name="Grigoriev I.V."/>
            <person name="Hibbett D.S."/>
        </authorList>
    </citation>
    <scope>NUCLEOTIDE SEQUENCE</scope>
    <source>
        <strain evidence="3">FP-58527</strain>
    </source>
</reference>
<feature type="compositionally biased region" description="Polar residues" evidence="1">
    <location>
        <begin position="315"/>
        <end position="324"/>
    </location>
</feature>
<keyword evidence="3" id="KW-1185">Reference proteome</keyword>
<organism evidence="2 3">
    <name type="scientific">Fomitopsis schrenkii</name>
    <name type="common">Brown rot fungus</name>
    <dbReference type="NCBI Taxonomy" id="2126942"/>
    <lineage>
        <taxon>Eukaryota</taxon>
        <taxon>Fungi</taxon>
        <taxon>Dikarya</taxon>
        <taxon>Basidiomycota</taxon>
        <taxon>Agaricomycotina</taxon>
        <taxon>Agaricomycetes</taxon>
        <taxon>Polyporales</taxon>
        <taxon>Fomitopsis</taxon>
    </lineage>
</organism>
<name>S8E0N2_FOMSC</name>